<dbReference type="InterPro" id="IPR038528">
    <property type="entry name" value="TEL2_C_sf"/>
</dbReference>
<dbReference type="eggNOG" id="KOG4346">
    <property type="taxonomic scope" value="Eukaryota"/>
</dbReference>
<dbReference type="Proteomes" id="UP000005222">
    <property type="component" value="Chromosome J"/>
</dbReference>
<dbReference type="STRING" id="559304.G8YCJ2"/>
<dbReference type="OrthoDB" id="10258062at2759"/>
<dbReference type="InterPro" id="IPR051970">
    <property type="entry name" value="TEL2_Regulation"/>
</dbReference>
<name>G8YCJ2_PICSO</name>
<evidence type="ECO:0000313" key="4">
    <source>
        <dbReference type="EMBL" id="CCE82673.1"/>
    </source>
</evidence>
<dbReference type="GO" id="GO:0005829">
    <property type="term" value="C:cytosol"/>
    <property type="evidence" value="ECO:0007669"/>
    <property type="project" value="TreeGrafter"/>
</dbReference>
<dbReference type="GO" id="GO:0042162">
    <property type="term" value="F:telomeric DNA binding"/>
    <property type="evidence" value="ECO:0007669"/>
    <property type="project" value="TreeGrafter"/>
</dbReference>
<feature type="region of interest" description="Disordered" evidence="2">
    <location>
        <begin position="449"/>
        <end position="471"/>
    </location>
</feature>
<reference evidence="4 5" key="1">
    <citation type="journal article" date="2012" name="G3 (Bethesda)">
        <title>Pichia sorbitophila, an interspecies yeast hybrid reveals early steps of genome resolution following polyploidization.</title>
        <authorList>
            <person name="Leh Louis V."/>
            <person name="Despons L."/>
            <person name="Friedrich A."/>
            <person name="Martin T."/>
            <person name="Durrens P."/>
            <person name="Casaregola S."/>
            <person name="Neuveglise C."/>
            <person name="Fairhead C."/>
            <person name="Marck C."/>
            <person name="Cruz J.A."/>
            <person name="Straub M.L."/>
            <person name="Kugler V."/>
            <person name="Sacerdot C."/>
            <person name="Uzunov Z."/>
            <person name="Thierry A."/>
            <person name="Weiss S."/>
            <person name="Bleykasten C."/>
            <person name="De Montigny J."/>
            <person name="Jacques N."/>
            <person name="Jung P."/>
            <person name="Lemaire M."/>
            <person name="Mallet S."/>
            <person name="Morel G."/>
            <person name="Richard G.F."/>
            <person name="Sarkar A."/>
            <person name="Savel G."/>
            <person name="Schacherer J."/>
            <person name="Seret M.L."/>
            <person name="Talla E."/>
            <person name="Samson G."/>
            <person name="Jubin C."/>
            <person name="Poulain J."/>
            <person name="Vacherie B."/>
            <person name="Barbe V."/>
            <person name="Pelletier E."/>
            <person name="Sherman D.J."/>
            <person name="Westhof E."/>
            <person name="Weissenbach J."/>
            <person name="Baret P.V."/>
            <person name="Wincker P."/>
            <person name="Gaillardin C."/>
            <person name="Dujon B."/>
            <person name="Souciet J.L."/>
        </authorList>
    </citation>
    <scope>NUCLEOTIDE SEQUENCE [LARGE SCALE GENOMIC DNA]</scope>
    <source>
        <strain evidence="5">ATCC MYA-4447 / BCRC 22081 / CBS 7064 / NBRC 10061 / NRRL Y-12695</strain>
    </source>
</reference>
<gene>
    <name evidence="4" type="primary">Piso0_002409</name>
    <name evidence="4" type="ORF">GNLVRS01_PISO0J11361g</name>
</gene>
<dbReference type="PANTHER" id="PTHR15830:SF10">
    <property type="entry name" value="TELOMERE LENGTH REGULATION PROTEIN TEL2 HOMOLOG"/>
    <property type="match status" value="1"/>
</dbReference>
<dbReference type="InParanoid" id="G8YCJ2"/>
<feature type="domain" description="Telomere length regulation protein conserved" evidence="3">
    <location>
        <begin position="479"/>
        <end position="593"/>
    </location>
</feature>
<dbReference type="GO" id="GO:0051879">
    <property type="term" value="F:Hsp90 protein binding"/>
    <property type="evidence" value="ECO:0007669"/>
    <property type="project" value="TreeGrafter"/>
</dbReference>
<organism evidence="4 5">
    <name type="scientific">Pichia sorbitophila (strain ATCC MYA-4447 / BCRC 22081 / CBS 7064 / NBRC 10061 / NRRL Y-12695)</name>
    <name type="common">Hybrid yeast</name>
    <dbReference type="NCBI Taxonomy" id="559304"/>
    <lineage>
        <taxon>Eukaryota</taxon>
        <taxon>Fungi</taxon>
        <taxon>Dikarya</taxon>
        <taxon>Ascomycota</taxon>
        <taxon>Saccharomycotina</taxon>
        <taxon>Pichiomycetes</taxon>
        <taxon>Debaryomycetaceae</taxon>
        <taxon>Millerozyma</taxon>
    </lineage>
</organism>
<dbReference type="HOGENOM" id="CLU_017275_0_0_1"/>
<dbReference type="PANTHER" id="PTHR15830">
    <property type="entry name" value="TELOMERE LENGTH REGULATION PROTEIN TEL2 FAMILY MEMBER"/>
    <property type="match status" value="1"/>
</dbReference>
<dbReference type="Gene3D" id="1.25.40.720">
    <property type="entry name" value="Telomere length regulation protein 2, C-terminal domain"/>
    <property type="match status" value="2"/>
</dbReference>
<sequence>MKEINVQQCLETLNNEPELEEVEKVLHSLSNNPIFANDVQVITCLLKTTIPATYAFASKNAKAAISNYLRSIYGIGNVVSYIKISTAGNFEVGSQLISSYIEVLNDILKDGMTVSLMKNSKNRLEMKELDKIIFKGTCFAAVNEAALKFGLDMSSSVFANPDSYVDYLSSEILLLLKSDIPKAEIISFSESLISFNADRSYLFYEKLLDKDNIHLFQEMYDSMRTYEKHRFLRSITLKYTRHKCKLISDKPEKLAAIATIIEPFFVDGVVSQDLLNSVASENCFHLNKIVAYVVRNDPLIEQKITSLSADWSDKETIKLDAITVQICKVHFLIQLLCNHNNKVFIKSLLSRPVFLESVSNRLSSLSETVKQIGVCFADKVCEMAEEKPIFSIKDSDLKKVIDDQPLSYLKISNLVPYAWDILQEPEEMPYESDEEQAVMNINSGIRKLSVGKPSVDSDDESSSSDDDDPTIRKVRVPKPVYIKTLLDYLNSKSDHPQAYDRKRTALLSAPTLIRQKANFGLEVSKYANELISEFIGMSNEYKDPDFESLRLNAMIAVTCSHPESIKHLYSLLLTGDYSFMQRVTLLTVASLTARELRGFKDDITSKSYVEKQFPTKMLPPDVHKLFVPNDAQDDNHNMMILDNLENEVQSEIMTQASDEAQDIINGGKILRISSNLKKKKKPNKPKVQNFSKIVSKTFYFPLVNLWYESGGINVGQYSPLLIAHYLKTLSLIMHAAYPIAVDLKDMINEFLSIIVPMLPQLMPDNLPVIESIITGLLLMCDMCDDHYLISAFHSELQLTQQWVSQTWEQIIDDRVKGLCAALLLRYDEMNQKLQGLILDQINSVY</sequence>
<evidence type="ECO:0000256" key="1">
    <source>
        <dbReference type="ARBA" id="ARBA00006133"/>
    </source>
</evidence>
<dbReference type="Pfam" id="PF10193">
    <property type="entry name" value="Telomere_reg-2"/>
    <property type="match status" value="1"/>
</dbReference>
<evidence type="ECO:0000313" key="5">
    <source>
        <dbReference type="Proteomes" id="UP000005222"/>
    </source>
</evidence>
<comment type="similarity">
    <text evidence="1">Belongs to the TEL2 family.</text>
</comment>
<evidence type="ECO:0000259" key="3">
    <source>
        <dbReference type="Pfam" id="PF10193"/>
    </source>
</evidence>
<proteinExistence type="inferred from homology"/>
<dbReference type="AlphaFoldDB" id="G8YCJ2"/>
<dbReference type="FunCoup" id="G8YCJ2">
    <property type="interactions" value="46"/>
</dbReference>
<dbReference type="GO" id="GO:0051083">
    <property type="term" value="P:'de novo' cotranslational protein folding"/>
    <property type="evidence" value="ECO:0007669"/>
    <property type="project" value="TreeGrafter"/>
</dbReference>
<keyword evidence="5" id="KW-1185">Reference proteome</keyword>
<dbReference type="OMA" id="FPLLNVW"/>
<evidence type="ECO:0000256" key="2">
    <source>
        <dbReference type="SAM" id="MobiDB-lite"/>
    </source>
</evidence>
<dbReference type="InterPro" id="IPR019337">
    <property type="entry name" value="Telomere_length_regulation_dom"/>
</dbReference>
<feature type="compositionally biased region" description="Acidic residues" evidence="2">
    <location>
        <begin position="456"/>
        <end position="468"/>
    </location>
</feature>
<dbReference type="EMBL" id="FO082050">
    <property type="protein sequence ID" value="CCE82673.1"/>
    <property type="molecule type" value="Genomic_DNA"/>
</dbReference>
<accession>G8YCJ2</accession>
<protein>
    <submittedName>
        <fullName evidence="4">Piso0_002409 protein</fullName>
    </submittedName>
</protein>